<dbReference type="GeneID" id="104778985"/>
<dbReference type="InterPro" id="IPR013187">
    <property type="entry name" value="F-box-assoc_dom_typ3"/>
</dbReference>
<feature type="region of interest" description="Disordered" evidence="1">
    <location>
        <begin position="393"/>
        <end position="423"/>
    </location>
</feature>
<dbReference type="Proteomes" id="UP000694864">
    <property type="component" value="Chromosome 3"/>
</dbReference>
<evidence type="ECO:0000313" key="4">
    <source>
        <dbReference type="RefSeq" id="XP_019095766.1"/>
    </source>
</evidence>
<feature type="compositionally biased region" description="Polar residues" evidence="1">
    <location>
        <begin position="412"/>
        <end position="423"/>
    </location>
</feature>
<organism evidence="3 4">
    <name type="scientific">Camelina sativa</name>
    <name type="common">False flax</name>
    <name type="synonym">Myagrum sativum</name>
    <dbReference type="NCBI Taxonomy" id="90675"/>
    <lineage>
        <taxon>Eukaryota</taxon>
        <taxon>Viridiplantae</taxon>
        <taxon>Streptophyta</taxon>
        <taxon>Embryophyta</taxon>
        <taxon>Tracheophyta</taxon>
        <taxon>Spermatophyta</taxon>
        <taxon>Magnoliopsida</taxon>
        <taxon>eudicotyledons</taxon>
        <taxon>Gunneridae</taxon>
        <taxon>Pentapetalae</taxon>
        <taxon>rosids</taxon>
        <taxon>malvids</taxon>
        <taxon>Brassicales</taxon>
        <taxon>Brassicaceae</taxon>
        <taxon>Camelineae</taxon>
        <taxon>Camelina</taxon>
    </lineage>
</organism>
<evidence type="ECO:0000256" key="1">
    <source>
        <dbReference type="SAM" id="MobiDB-lite"/>
    </source>
</evidence>
<dbReference type="PROSITE" id="PS50181">
    <property type="entry name" value="FBOX"/>
    <property type="match status" value="1"/>
</dbReference>
<evidence type="ECO:0000259" key="2">
    <source>
        <dbReference type="PROSITE" id="PS50181"/>
    </source>
</evidence>
<dbReference type="NCBIfam" id="TIGR01640">
    <property type="entry name" value="F_box_assoc_1"/>
    <property type="match status" value="1"/>
</dbReference>
<dbReference type="SUPFAM" id="SSF81383">
    <property type="entry name" value="F-box domain"/>
    <property type="match status" value="1"/>
</dbReference>
<evidence type="ECO:0000313" key="3">
    <source>
        <dbReference type="Proteomes" id="UP000694864"/>
    </source>
</evidence>
<dbReference type="PANTHER" id="PTHR31111">
    <property type="entry name" value="BNAA05G37150D PROTEIN-RELATED"/>
    <property type="match status" value="1"/>
</dbReference>
<feature type="domain" description="F-box" evidence="2">
    <location>
        <begin position="4"/>
        <end position="55"/>
    </location>
</feature>
<dbReference type="InterPro" id="IPR001810">
    <property type="entry name" value="F-box_dom"/>
</dbReference>
<dbReference type="Gene3D" id="1.20.1280.50">
    <property type="match status" value="1"/>
</dbReference>
<protein>
    <submittedName>
        <fullName evidence="4">F-box protein At1g30930</fullName>
    </submittedName>
</protein>
<gene>
    <name evidence="4" type="primary">LOC104778985</name>
</gene>
<accession>A0ABM1R9S8</accession>
<reference evidence="3" key="1">
    <citation type="journal article" date="2014" name="Nat. Commun.">
        <title>The emerging biofuel crop Camelina sativa retains a highly undifferentiated hexaploid genome structure.</title>
        <authorList>
            <person name="Kagale S."/>
            <person name="Koh C."/>
            <person name="Nixon J."/>
            <person name="Bollina V."/>
            <person name="Clarke W.E."/>
            <person name="Tuteja R."/>
            <person name="Spillane C."/>
            <person name="Robinson S.J."/>
            <person name="Links M.G."/>
            <person name="Clarke C."/>
            <person name="Higgins E.E."/>
            <person name="Huebert T."/>
            <person name="Sharpe A.G."/>
            <person name="Parkin I.A."/>
        </authorList>
    </citation>
    <scope>NUCLEOTIDE SEQUENCE [LARGE SCALE GENOMIC DNA]</scope>
    <source>
        <strain evidence="3">cv. DH55</strain>
    </source>
</reference>
<dbReference type="SMART" id="SM00256">
    <property type="entry name" value="FBOX"/>
    <property type="match status" value="1"/>
</dbReference>
<dbReference type="PANTHER" id="PTHR31111:SF137">
    <property type="entry name" value="F-BOX ONLY PROTEIN 12"/>
    <property type="match status" value="1"/>
</dbReference>
<name>A0ABM1R9S8_CAMSA</name>
<dbReference type="InterPro" id="IPR017451">
    <property type="entry name" value="F-box-assoc_interact_dom"/>
</dbReference>
<reference evidence="4" key="2">
    <citation type="submission" date="2025-08" db="UniProtKB">
        <authorList>
            <consortium name="RefSeq"/>
        </authorList>
    </citation>
    <scope>IDENTIFICATION</scope>
    <source>
        <tissue evidence="4">Leaf</tissue>
    </source>
</reference>
<sequence>MVSGKTFDSIPDELILEIFSRLSTKTIARCRCVSKRWKSSALIRSGFHHEDFTELTRPRLLIGVKKEGEWSFYSTLQPQPQNSYEKSSSPVVAATEFHSKFSKGISEYNCSYASGLIYFHNMRIPREDKDVKRVICNPLTGQYVILPELRGVSYSYLGFDPIDKEFKVLFMTNPEYIASSGADHYILTLGTGELRWRKIKCPFTHEPFWERICIDGVLYYSAHVDYDGGRSSHVIVCFDVRSEAFKLLDLNRRFDGMINYKGKLCGIYLDYANDGGFPVKLSMRVLEDVEKPEWSNYVYSFSAQNEVVKVNYVYTLNLSAVGVTASGEIVLSTNSTSNPFYVFYFNPERNTLQSVEIQGVGGANCENIKCADYVEGLIVNDAMQLKSSPLQLEGENIVPKRPEPERRRHTSADLSKSFQSVKSKEPNNSIILLALS</sequence>
<proteinExistence type="predicted"/>
<dbReference type="Pfam" id="PF08268">
    <property type="entry name" value="FBA_3"/>
    <property type="match status" value="1"/>
</dbReference>
<keyword evidence="3" id="KW-1185">Reference proteome</keyword>
<dbReference type="Pfam" id="PF00646">
    <property type="entry name" value="F-box"/>
    <property type="match status" value="1"/>
</dbReference>
<dbReference type="InterPro" id="IPR036047">
    <property type="entry name" value="F-box-like_dom_sf"/>
</dbReference>
<dbReference type="RefSeq" id="XP_019095766.1">
    <property type="nucleotide sequence ID" value="XM_019240221.1"/>
</dbReference>